<name>A0AAD3RS23_CRYJA</name>
<sequence>TIRNKMLEGRF</sequence>
<gene>
    <name evidence="1" type="ORF">SUGI_1524990</name>
</gene>
<dbReference type="Proteomes" id="UP001234787">
    <property type="component" value="Unassembled WGS sequence"/>
</dbReference>
<organism evidence="1 2">
    <name type="scientific">Cryptomeria japonica</name>
    <name type="common">Japanese cedar</name>
    <name type="synonym">Cupressus japonica</name>
    <dbReference type="NCBI Taxonomy" id="3369"/>
    <lineage>
        <taxon>Eukaryota</taxon>
        <taxon>Viridiplantae</taxon>
        <taxon>Streptophyta</taxon>
        <taxon>Embryophyta</taxon>
        <taxon>Tracheophyta</taxon>
        <taxon>Spermatophyta</taxon>
        <taxon>Pinopsida</taxon>
        <taxon>Pinidae</taxon>
        <taxon>Conifers II</taxon>
        <taxon>Cupressales</taxon>
        <taxon>Cupressaceae</taxon>
        <taxon>Cryptomeria</taxon>
    </lineage>
</organism>
<evidence type="ECO:0000313" key="2">
    <source>
        <dbReference type="Proteomes" id="UP001234787"/>
    </source>
</evidence>
<comment type="caution">
    <text evidence="1">The sequence shown here is derived from an EMBL/GenBank/DDBJ whole genome shotgun (WGS) entry which is preliminary data.</text>
</comment>
<keyword evidence="2" id="KW-1185">Reference proteome</keyword>
<evidence type="ECO:0000313" key="1">
    <source>
        <dbReference type="EMBL" id="GLJ59861.1"/>
    </source>
</evidence>
<protein>
    <submittedName>
        <fullName evidence="1">Uncharacterized protein</fullName>
    </submittedName>
</protein>
<proteinExistence type="predicted"/>
<accession>A0AAD3RS23</accession>
<feature type="non-terminal residue" evidence="1">
    <location>
        <position position="1"/>
    </location>
</feature>
<feature type="non-terminal residue" evidence="1">
    <location>
        <position position="11"/>
    </location>
</feature>
<dbReference type="EMBL" id="BSEH01002337">
    <property type="protein sequence ID" value="GLJ59861.1"/>
    <property type="molecule type" value="Genomic_DNA"/>
</dbReference>
<reference evidence="1" key="1">
    <citation type="submission" date="2022-12" db="EMBL/GenBank/DDBJ databases">
        <title>Chromosome-Level Genome Assembly of Japanese Cedar (Cryptomeriajaponica D. Don).</title>
        <authorList>
            <person name="Fujino T."/>
            <person name="Yamaguchi K."/>
            <person name="Yokoyama T."/>
            <person name="Hamanaka T."/>
            <person name="Harazono Y."/>
            <person name="Kamada H."/>
            <person name="Kobayashi W."/>
            <person name="Ujino-Ihara T."/>
            <person name="Uchiyama K."/>
            <person name="Matsumoto A."/>
            <person name="Izuno A."/>
            <person name="Tsumura Y."/>
            <person name="Toyoda A."/>
            <person name="Shigenobu S."/>
            <person name="Moriguchi Y."/>
            <person name="Ueno S."/>
            <person name="Kasahara M."/>
        </authorList>
    </citation>
    <scope>NUCLEOTIDE SEQUENCE</scope>
</reference>